<evidence type="ECO:0000313" key="3">
    <source>
        <dbReference type="Proteomes" id="UP001231189"/>
    </source>
</evidence>
<gene>
    <name evidence="2" type="ORF">QYE76_013664</name>
</gene>
<evidence type="ECO:0000256" key="1">
    <source>
        <dbReference type="SAM" id="MobiDB-lite"/>
    </source>
</evidence>
<dbReference type="Proteomes" id="UP001231189">
    <property type="component" value="Unassembled WGS sequence"/>
</dbReference>
<reference evidence="2" key="1">
    <citation type="submission" date="2023-07" db="EMBL/GenBank/DDBJ databases">
        <title>A chromosome-level genome assembly of Lolium multiflorum.</title>
        <authorList>
            <person name="Chen Y."/>
            <person name="Copetti D."/>
            <person name="Kolliker R."/>
            <person name="Studer B."/>
        </authorList>
    </citation>
    <scope>NUCLEOTIDE SEQUENCE</scope>
    <source>
        <strain evidence="2">02402/16</strain>
        <tissue evidence="2">Leaf</tissue>
    </source>
</reference>
<feature type="region of interest" description="Disordered" evidence="1">
    <location>
        <begin position="53"/>
        <end position="74"/>
    </location>
</feature>
<sequence>MEKAGDGRDLDRALLEVEAGDGTRWSRKGMDWAVRLRSWRPATERLAKVEPGNELGSRMWSPATGGARRGGDRRQGVVQAHLHAGLRGEEMRLEKIRKNVGDPPGNEAIVSLLTRTTVCR</sequence>
<dbReference type="EMBL" id="JAUUTY010000001">
    <property type="protein sequence ID" value="KAK1696967.1"/>
    <property type="molecule type" value="Genomic_DNA"/>
</dbReference>
<protein>
    <submittedName>
        <fullName evidence="2">Uncharacterized protein</fullName>
    </submittedName>
</protein>
<name>A0AAD8U1K7_LOLMU</name>
<keyword evidence="3" id="KW-1185">Reference proteome</keyword>
<accession>A0AAD8U1K7</accession>
<organism evidence="2 3">
    <name type="scientific">Lolium multiflorum</name>
    <name type="common">Italian ryegrass</name>
    <name type="synonym">Lolium perenne subsp. multiflorum</name>
    <dbReference type="NCBI Taxonomy" id="4521"/>
    <lineage>
        <taxon>Eukaryota</taxon>
        <taxon>Viridiplantae</taxon>
        <taxon>Streptophyta</taxon>
        <taxon>Embryophyta</taxon>
        <taxon>Tracheophyta</taxon>
        <taxon>Spermatophyta</taxon>
        <taxon>Magnoliopsida</taxon>
        <taxon>Liliopsida</taxon>
        <taxon>Poales</taxon>
        <taxon>Poaceae</taxon>
        <taxon>BOP clade</taxon>
        <taxon>Pooideae</taxon>
        <taxon>Poodae</taxon>
        <taxon>Poeae</taxon>
        <taxon>Poeae Chloroplast Group 2 (Poeae type)</taxon>
        <taxon>Loliodinae</taxon>
        <taxon>Loliinae</taxon>
        <taxon>Lolium</taxon>
    </lineage>
</organism>
<evidence type="ECO:0000313" key="2">
    <source>
        <dbReference type="EMBL" id="KAK1696967.1"/>
    </source>
</evidence>
<dbReference type="AlphaFoldDB" id="A0AAD8U1K7"/>
<proteinExistence type="predicted"/>
<comment type="caution">
    <text evidence="2">The sequence shown here is derived from an EMBL/GenBank/DDBJ whole genome shotgun (WGS) entry which is preliminary data.</text>
</comment>